<dbReference type="Pfam" id="PF00046">
    <property type="entry name" value="Homeodomain"/>
    <property type="match status" value="5"/>
</dbReference>
<evidence type="ECO:0000256" key="9">
    <source>
        <dbReference type="ARBA" id="ARBA00023242"/>
    </source>
</evidence>
<dbReference type="PROSITE" id="PS00032">
    <property type="entry name" value="ANTENNAPEDIA"/>
    <property type="match status" value="2"/>
</dbReference>
<keyword evidence="5" id="KW-0805">Transcription regulation</keyword>
<dbReference type="PRINTS" id="PR00024">
    <property type="entry name" value="HOMEOBOX"/>
</dbReference>
<feature type="domain" description="Homeobox" evidence="14">
    <location>
        <begin position="582"/>
        <end position="642"/>
    </location>
</feature>
<dbReference type="InterPro" id="IPR017970">
    <property type="entry name" value="Homeobox_CS"/>
</dbReference>
<dbReference type="GO" id="GO:0005654">
    <property type="term" value="C:nucleoplasm"/>
    <property type="evidence" value="ECO:0007669"/>
    <property type="project" value="UniProtKB-ARBA"/>
</dbReference>
<keyword evidence="4" id="KW-0217">Developmental protein</keyword>
<feature type="compositionally biased region" description="Polar residues" evidence="13">
    <location>
        <begin position="911"/>
        <end position="929"/>
    </location>
</feature>
<dbReference type="EMBL" id="CP026256">
    <property type="protein sequence ID" value="AWP13152.1"/>
    <property type="molecule type" value="Genomic_DNA"/>
</dbReference>
<feature type="DNA-binding region" description="Homeobox" evidence="11">
    <location>
        <begin position="584"/>
        <end position="643"/>
    </location>
</feature>
<dbReference type="FunFam" id="1.10.10.60:FF:000094">
    <property type="entry name" value="Homeobox protein Hox-A3"/>
    <property type="match status" value="1"/>
</dbReference>
<evidence type="ECO:0000313" key="16">
    <source>
        <dbReference type="Proteomes" id="UP000246464"/>
    </source>
</evidence>
<dbReference type="InterPro" id="IPR025281">
    <property type="entry name" value="DUF4074"/>
</dbReference>
<dbReference type="GO" id="GO:0000978">
    <property type="term" value="F:RNA polymerase II cis-regulatory region sequence-specific DNA binding"/>
    <property type="evidence" value="ECO:0007669"/>
    <property type="project" value="TreeGrafter"/>
</dbReference>
<dbReference type="PROSITE" id="PS50071">
    <property type="entry name" value="HOMEOBOX_2"/>
    <property type="match status" value="5"/>
</dbReference>
<dbReference type="Proteomes" id="UP000246464">
    <property type="component" value="Chromosome 14"/>
</dbReference>
<reference evidence="15 16" key="1">
    <citation type="submission" date="2017-12" db="EMBL/GenBank/DDBJ databases">
        <title>Integrating genomic resources of turbot (Scophthalmus maximus) in depth evaluation of genetic and physical mapping variation across individuals.</title>
        <authorList>
            <person name="Martinez P."/>
        </authorList>
    </citation>
    <scope>NUCLEOTIDE SEQUENCE [LARGE SCALE GENOMIC DNA]</scope>
</reference>
<evidence type="ECO:0000256" key="5">
    <source>
        <dbReference type="ARBA" id="ARBA00023015"/>
    </source>
</evidence>
<feature type="compositionally biased region" description="Basic and acidic residues" evidence="13">
    <location>
        <begin position="819"/>
        <end position="843"/>
    </location>
</feature>
<accession>A0A2U9CE50</accession>
<feature type="domain" description="Homeobox" evidence="14">
    <location>
        <begin position="858"/>
        <end position="903"/>
    </location>
</feature>
<dbReference type="SMART" id="SM00389">
    <property type="entry name" value="HOX"/>
    <property type="match status" value="5"/>
</dbReference>
<protein>
    <submittedName>
        <fullName evidence="15">Homeobox protein Hox-D3</fullName>
    </submittedName>
</protein>
<comment type="similarity">
    <text evidence="10">Belongs to the Antp homeobox family. Deformed subfamily.</text>
</comment>
<evidence type="ECO:0000256" key="2">
    <source>
        <dbReference type="ARBA" id="ARBA00004123"/>
    </source>
</evidence>
<dbReference type="GO" id="GO:0006351">
    <property type="term" value="P:DNA-templated transcription"/>
    <property type="evidence" value="ECO:0007669"/>
    <property type="project" value="InterPro"/>
</dbReference>
<keyword evidence="8" id="KW-0804">Transcription</keyword>
<feature type="DNA-binding region" description="Homeobox" evidence="11">
    <location>
        <begin position="860"/>
        <end position="904"/>
    </location>
</feature>
<feature type="compositionally biased region" description="Low complexity" evidence="13">
    <location>
        <begin position="1132"/>
        <end position="1143"/>
    </location>
</feature>
<dbReference type="GO" id="GO:0000981">
    <property type="term" value="F:DNA-binding transcription factor activity, RNA polymerase II-specific"/>
    <property type="evidence" value="ECO:0007669"/>
    <property type="project" value="InterPro"/>
</dbReference>
<feature type="region of interest" description="Disordered" evidence="13">
    <location>
        <begin position="908"/>
        <end position="971"/>
    </location>
</feature>
<dbReference type="PANTHER" id="PTHR45874:SF5">
    <property type="entry name" value="HOMEOBOX PROTEIN HOX-D10"/>
    <property type="match status" value="1"/>
</dbReference>
<evidence type="ECO:0000256" key="3">
    <source>
        <dbReference type="ARBA" id="ARBA00006317"/>
    </source>
</evidence>
<name>A0A2U9CE50_SCOMX</name>
<dbReference type="PANTHER" id="PTHR45874">
    <property type="entry name" value="HOMEOBOX PROTEIN ABDOMINAL-B"/>
    <property type="match status" value="1"/>
</dbReference>
<feature type="domain" description="Homeobox" evidence="14">
    <location>
        <begin position="1001"/>
        <end position="1061"/>
    </location>
</feature>
<dbReference type="STRING" id="52904.ENSSMAP00000024828"/>
<feature type="region of interest" description="Disordered" evidence="13">
    <location>
        <begin position="819"/>
        <end position="857"/>
    </location>
</feature>
<comment type="subcellular location">
    <subcellularLocation>
        <location evidence="2 11 12">Nucleus</location>
    </subcellularLocation>
</comment>
<dbReference type="InterPro" id="IPR020479">
    <property type="entry name" value="HD_metazoa"/>
</dbReference>
<feature type="region of interest" description="Disordered" evidence="13">
    <location>
        <begin position="1396"/>
        <end position="1441"/>
    </location>
</feature>
<dbReference type="InterPro" id="IPR001356">
    <property type="entry name" value="HD"/>
</dbReference>
<dbReference type="InterPro" id="IPR001827">
    <property type="entry name" value="Homeobox_Antennapedia_CS"/>
</dbReference>
<feature type="compositionally biased region" description="Basic and acidic residues" evidence="13">
    <location>
        <begin position="144"/>
        <end position="157"/>
    </location>
</feature>
<feature type="DNA-binding region" description="Homeobox" evidence="11">
    <location>
        <begin position="1003"/>
        <end position="1062"/>
    </location>
</feature>
<feature type="compositionally biased region" description="Low complexity" evidence="13">
    <location>
        <begin position="499"/>
        <end position="512"/>
    </location>
</feature>
<dbReference type="InterPro" id="IPR046333">
    <property type="entry name" value="HXA10/ABDB-like"/>
</dbReference>
<feature type="region of interest" description="Disordered" evidence="13">
    <location>
        <begin position="1093"/>
        <end position="1148"/>
    </location>
</feature>
<dbReference type="InterPro" id="IPR021918">
    <property type="entry name" value="DUF3528"/>
</dbReference>
<comment type="function">
    <text evidence="1">Sequence-specific transcription factor which is part of a developmental regulatory system that provides cells with specific positional identities on the anterior-posterior axis.</text>
</comment>
<dbReference type="Pfam" id="PF12045">
    <property type="entry name" value="DUF3528"/>
    <property type="match status" value="1"/>
</dbReference>
<feature type="compositionally biased region" description="Polar residues" evidence="13">
    <location>
        <begin position="962"/>
        <end position="971"/>
    </location>
</feature>
<dbReference type="SUPFAM" id="SSF46689">
    <property type="entry name" value="Homeodomain-like"/>
    <property type="match status" value="5"/>
</dbReference>
<evidence type="ECO:0000256" key="7">
    <source>
        <dbReference type="ARBA" id="ARBA00023155"/>
    </source>
</evidence>
<feature type="region of interest" description="Disordered" evidence="13">
    <location>
        <begin position="1309"/>
        <end position="1341"/>
    </location>
</feature>
<feature type="domain" description="Homeobox" evidence="14">
    <location>
        <begin position="1336"/>
        <end position="1396"/>
    </location>
</feature>
<feature type="compositionally biased region" description="Polar residues" evidence="13">
    <location>
        <begin position="1550"/>
        <end position="1561"/>
    </location>
</feature>
<keyword evidence="6 11" id="KW-0238">DNA-binding</keyword>
<keyword evidence="16" id="KW-1185">Reference proteome</keyword>
<feature type="DNA-binding region" description="Homeobox" evidence="11">
    <location>
        <begin position="208"/>
        <end position="267"/>
    </location>
</feature>
<comment type="similarity">
    <text evidence="3">Belongs to the Abd-B homeobox family.</text>
</comment>
<dbReference type="CDD" id="cd00086">
    <property type="entry name" value="homeodomain"/>
    <property type="match status" value="5"/>
</dbReference>
<dbReference type="FunFam" id="1.10.10.60:FF:000166">
    <property type="entry name" value="homeobox protein Hox-C11"/>
    <property type="match status" value="1"/>
</dbReference>
<feature type="region of interest" description="Disordered" evidence="13">
    <location>
        <begin position="1539"/>
        <end position="1571"/>
    </location>
</feature>
<organism evidence="15 16">
    <name type="scientific">Scophthalmus maximus</name>
    <name type="common">Turbot</name>
    <name type="synonym">Psetta maxima</name>
    <dbReference type="NCBI Taxonomy" id="52904"/>
    <lineage>
        <taxon>Eukaryota</taxon>
        <taxon>Metazoa</taxon>
        <taxon>Chordata</taxon>
        <taxon>Craniata</taxon>
        <taxon>Vertebrata</taxon>
        <taxon>Euteleostomi</taxon>
        <taxon>Actinopterygii</taxon>
        <taxon>Neopterygii</taxon>
        <taxon>Teleostei</taxon>
        <taxon>Neoteleostei</taxon>
        <taxon>Acanthomorphata</taxon>
        <taxon>Carangaria</taxon>
        <taxon>Pleuronectiformes</taxon>
        <taxon>Pleuronectoidei</taxon>
        <taxon>Scophthalmidae</taxon>
        <taxon>Scophthalmus</taxon>
    </lineage>
</organism>
<feature type="DNA-binding region" description="Homeobox" evidence="11">
    <location>
        <begin position="1338"/>
        <end position="1397"/>
    </location>
</feature>
<dbReference type="PROSITE" id="PS00027">
    <property type="entry name" value="HOMEOBOX_1"/>
    <property type="match status" value="4"/>
</dbReference>
<gene>
    <name evidence="15" type="ORF">SMAX5B_018654</name>
</gene>
<dbReference type="InterPro" id="IPR006711">
    <property type="entry name" value="Hox9_activation_N"/>
</dbReference>
<feature type="region of interest" description="Disordered" evidence="13">
    <location>
        <begin position="472"/>
        <end position="554"/>
    </location>
</feature>
<feature type="region of interest" description="Disordered" evidence="13">
    <location>
        <begin position="1202"/>
        <end position="1297"/>
    </location>
</feature>
<evidence type="ECO:0000256" key="4">
    <source>
        <dbReference type="ARBA" id="ARBA00022473"/>
    </source>
</evidence>
<evidence type="ECO:0000256" key="6">
    <source>
        <dbReference type="ARBA" id="ARBA00023125"/>
    </source>
</evidence>
<evidence type="ECO:0000256" key="13">
    <source>
        <dbReference type="SAM" id="MobiDB-lite"/>
    </source>
</evidence>
<feature type="region of interest" description="Disordered" evidence="13">
    <location>
        <begin position="134"/>
        <end position="211"/>
    </location>
</feature>
<evidence type="ECO:0000256" key="11">
    <source>
        <dbReference type="PROSITE-ProRule" id="PRU00108"/>
    </source>
</evidence>
<feature type="compositionally biased region" description="Polar residues" evidence="13">
    <location>
        <begin position="1120"/>
        <end position="1131"/>
    </location>
</feature>
<keyword evidence="9 11" id="KW-0539">Nucleus</keyword>
<dbReference type="FunFam" id="1.10.10.60:FF:000018">
    <property type="entry name" value="Homeobox A10"/>
    <property type="match status" value="1"/>
</dbReference>
<evidence type="ECO:0000256" key="12">
    <source>
        <dbReference type="RuleBase" id="RU000682"/>
    </source>
</evidence>
<feature type="compositionally biased region" description="Polar residues" evidence="13">
    <location>
        <begin position="1312"/>
        <end position="1321"/>
    </location>
</feature>
<proteinExistence type="inferred from homology"/>
<feature type="domain" description="Homeobox" evidence="14">
    <location>
        <begin position="206"/>
        <end position="266"/>
    </location>
</feature>
<evidence type="ECO:0000256" key="10">
    <source>
        <dbReference type="ARBA" id="ARBA00038235"/>
    </source>
</evidence>
<dbReference type="FunFam" id="1.10.10.60:FF:000029">
    <property type="entry name" value="Homeobox protein Hox-D4"/>
    <property type="match status" value="1"/>
</dbReference>
<evidence type="ECO:0000256" key="1">
    <source>
        <dbReference type="ARBA" id="ARBA00003263"/>
    </source>
</evidence>
<evidence type="ECO:0000259" key="14">
    <source>
        <dbReference type="PROSITE" id="PS50071"/>
    </source>
</evidence>
<evidence type="ECO:0000313" key="15">
    <source>
        <dbReference type="EMBL" id="AWP13152.1"/>
    </source>
</evidence>
<feature type="compositionally biased region" description="Basic and acidic residues" evidence="13">
    <location>
        <begin position="541"/>
        <end position="550"/>
    </location>
</feature>
<feature type="compositionally biased region" description="Low complexity" evidence="13">
    <location>
        <begin position="1246"/>
        <end position="1256"/>
    </location>
</feature>
<dbReference type="InterPro" id="IPR009057">
    <property type="entry name" value="Homeodomain-like_sf"/>
</dbReference>
<dbReference type="Pfam" id="PF04617">
    <property type="entry name" value="Hox9_act"/>
    <property type="match status" value="1"/>
</dbReference>
<sequence length="1571" mass="176431">MTEYDDRGCASNMYLPSCTYYVSTPDFTSVSSFLPQTTSCQVNFPYSPNIAQVQPVREVAFRDYGLDHPSKWHYRGNYASYYSTEEIMHRDLIQSSGSRAEVLFKNESLYGHRGGTSSPCNFFAGVGRNGVLPQGFDQFLDTPNSDKHGAEPPKQKTDSAPPGDASNNEQALTKLEEHKADPSGSVDEEDSSSNCGDKSGQQSSSTKSRKKRCPYSKYQIRELEREFFFNVYINKEKRLQLSRMLNLSDRQVKIWFQNRRMKEKKLNRDRLHTRGCGERRLRLKSIFKSHWWACHVVGRHPDLHGRLFFLDMSAYKGHLSPPKSLTPQNVLPQTDSFYSNSNMYMPSGSDMGTYGMQTCGLLPSFGKRGEVSHQTMGMNVHSYIPQIDNWADPNRACRIEPSTPMTNCSFSQSIKEESNCCMYSDKRVQKVSLTEVPAYSNVTPESCPVDGPEVPVPGYFRLSQTYANGKQQENYCHEPPSPNPTLMQLSRLTPKPQPSSASSSSSSSSSSSNFAEVEKKGEDDPDTSRTPVPAQSPDPKSGSEERHCSMDMEAPLSSPELQLKEGKGCKSDAPTSNWLTARSGRKKRCPYTKHQTLELEKEFLFNMYLTRERRLEISRGVNLTDRQVKIWFQNRRMKLKKMNRENRIRELTSNLTFSKRSKMSSSGTLSNCYVDAIMGQQEPEDVYGARFIQAPHSLTPRPSGAGDNADFSSCNFAPKSAVFSSSWSSVHPQGIYHPYVHHHHHHQSHLPASDGRYVGVRSWMDPISNHVSFGGFHASSRSYGTKPDVLPRKAAECDALEPEARPLAGEFACAPSECPEKATKEHSGSELSSHSEPKEEKQQQLDPNNPAANWIHARSTRKKRCPYTKYQTLELEKEFLYNMYLTRDRRYEVARILSLTERQHPGIYPRSNYTEQPFSCNTVPDSTVQPRGHVRDRSGRASPFSAQTEQAPPAPVAGPRTCGQQQNTKSQNAIQAKQPAVVYPWMKKVHVTTVNPDYTGPEPKRSRTAYTRQQVLELEKEFHFNRYLTRRRRIEIAHTLCLSERQIKIWFQNRRMKWKKDHKLPNTKGRAAPASGHLQVFTTRLLKRHFNRRSTKQQWQVHPGDTFQPQGLTPAPLTRRTGSIFSPMQPLSSSVLEGSSSTSQRMHSKSRCVKSTLFHVFSKQYLYQTLQPLRKKKKATYYDNSGLFGSYTYPKPDSYNYGPAHQSYPTSNIESDYQGPVCPIQTPAVRPPPLKDSDLNGDCMRQGGSQSNGSSQATSIVEQQAPPLSASSPSSNSPAAQKKKSPSGSGSNSGTPVLTKQIFPWMKESRQNAKQKGNSCTAAGGEVSDEKSPPGPASKRVRTAYTSAQLVELEKEFHFNRYLCRPRRVEMANLLNLTERQIKIWFQNRRMKYKKDQKSKGLAHSPLGHSPDRSPPLSGPNHIGYSGQLQNGLSYDAPSPPSFAKPQQNMYGLAAYTAPLGGCIPQQKRYPGSEYEHHGMQSNGGFANANLQGSPVYVGGNFVDSMPASGPMFNLGHLPHPSSTSVDYSCAAQIPGNHHHGPCDPHPTYTDLTSHQASQGRIQEAPKLTHL</sequence>
<evidence type="ECO:0000256" key="8">
    <source>
        <dbReference type="ARBA" id="ARBA00023163"/>
    </source>
</evidence>
<feature type="compositionally biased region" description="Low complexity" evidence="13">
    <location>
        <begin position="1269"/>
        <end position="1294"/>
    </location>
</feature>
<dbReference type="Pfam" id="PF13293">
    <property type="entry name" value="DUF4074"/>
    <property type="match status" value="1"/>
</dbReference>
<keyword evidence="7 11" id="KW-0371">Homeobox</keyword>
<dbReference type="Gene3D" id="1.10.10.60">
    <property type="entry name" value="Homeodomain-like"/>
    <property type="match status" value="5"/>
</dbReference>